<evidence type="ECO:0000259" key="6">
    <source>
        <dbReference type="Pfam" id="PF00496"/>
    </source>
</evidence>
<evidence type="ECO:0000256" key="1">
    <source>
        <dbReference type="ARBA" id="ARBA00005695"/>
    </source>
</evidence>
<feature type="domain" description="Solute-binding protein family 5" evidence="6">
    <location>
        <begin position="98"/>
        <end position="460"/>
    </location>
</feature>
<proteinExistence type="inferred from homology"/>
<dbReference type="Gene3D" id="3.40.190.10">
    <property type="entry name" value="Periplasmic binding protein-like II"/>
    <property type="match status" value="1"/>
</dbReference>
<dbReference type="PANTHER" id="PTHR30290:SF9">
    <property type="entry name" value="OLIGOPEPTIDE-BINDING PROTEIN APPA"/>
    <property type="match status" value="1"/>
</dbReference>
<reference evidence="7 8" key="1">
    <citation type="submission" date="2023-12" db="EMBL/GenBank/DDBJ databases">
        <title>Jeotgalibacillus haloalkaliphilus sp. nov., a novel salt-tolerant bacteria, isolated from the estuary of the Fenhe River into the Yellow River.</title>
        <authorList>
            <person name="Li Y."/>
        </authorList>
    </citation>
    <scope>NUCLEOTIDE SEQUENCE [LARGE SCALE GENOMIC DNA]</scope>
    <source>
        <strain evidence="7 8">HH7-29</strain>
    </source>
</reference>
<gene>
    <name evidence="7" type="ORF">UFB30_02845</name>
</gene>
<feature type="signal peptide" evidence="5">
    <location>
        <begin position="1"/>
        <end position="24"/>
    </location>
</feature>
<name>A0ABU5KIR6_9BACL</name>
<keyword evidence="8" id="KW-1185">Reference proteome</keyword>
<evidence type="ECO:0000256" key="5">
    <source>
        <dbReference type="SAM" id="SignalP"/>
    </source>
</evidence>
<dbReference type="PIRSF" id="PIRSF002741">
    <property type="entry name" value="MppA"/>
    <property type="match status" value="1"/>
</dbReference>
<evidence type="ECO:0000256" key="2">
    <source>
        <dbReference type="ARBA" id="ARBA00022448"/>
    </source>
</evidence>
<dbReference type="InterPro" id="IPR030678">
    <property type="entry name" value="Peptide/Ni-bd"/>
</dbReference>
<evidence type="ECO:0000256" key="4">
    <source>
        <dbReference type="SAM" id="MobiDB-lite"/>
    </source>
</evidence>
<dbReference type="PROSITE" id="PS51257">
    <property type="entry name" value="PROKAR_LIPOPROTEIN"/>
    <property type="match status" value="1"/>
</dbReference>
<dbReference type="InterPro" id="IPR039424">
    <property type="entry name" value="SBP_5"/>
</dbReference>
<dbReference type="Proteomes" id="UP001292084">
    <property type="component" value="Unassembled WGS sequence"/>
</dbReference>
<accession>A0ABU5KIR6</accession>
<sequence>MTSKKTLWAFLLTLVLAMFLAACAGGSDDSSSEEGGSTDDGGTETEDGAAEGGSGGDLMLNVLSDASSLDPHGSNDVPSSNIQANLYETLVFQNADNEIEPLLAEEWEAVDDLTWEFKLREDVTFHDGSAFNAEVVKANLDRVLDPEVASPRGFLYEMITEVNVIDEYTVQIVTEYPFAPLLAHLSHSGGGMISKEAIDADYAAMEEGSEPGSVIAQEPVGTGFFKFESWTPGEEIVLSNNEEHWDGGAQVDTVTFRVVPESGTRVAELETGNAHIIDPLQPNEVSRVDNLDNASAQIQGSTSLSYLGFNMEQEPFDNQQVRQAISMAVDKASIIEGIYEGYGVPAVGPIPPGVFGYDESVEPLEYNMDEARALLEEAGFADGFSTTIMTNDNPQRVDTAVLVQEALAELNIEVEIEVVEFGSFLDETAAGNHDMFILGWSTPTADADYATYALFHSSQVGAPGNRSFLQDDEVDSLLDQGRQETDQDARAEIYSQLQERLVEVAPMVYIHHQEYLTGVSDNVSGFSTLPNGLYQLKDVTISE</sequence>
<feature type="region of interest" description="Disordered" evidence="4">
    <location>
        <begin position="26"/>
        <end position="56"/>
    </location>
</feature>
<dbReference type="RefSeq" id="WP_322420159.1">
    <property type="nucleotide sequence ID" value="NZ_JAXQNN010000001.1"/>
</dbReference>
<feature type="chain" id="PRO_5046118971" evidence="5">
    <location>
        <begin position="25"/>
        <end position="543"/>
    </location>
</feature>
<dbReference type="PANTHER" id="PTHR30290">
    <property type="entry name" value="PERIPLASMIC BINDING COMPONENT OF ABC TRANSPORTER"/>
    <property type="match status" value="1"/>
</dbReference>
<feature type="compositionally biased region" description="Low complexity" evidence="4">
    <location>
        <begin position="26"/>
        <end position="35"/>
    </location>
</feature>
<dbReference type="Gene3D" id="3.90.76.10">
    <property type="entry name" value="Dipeptide-binding Protein, Domain 1"/>
    <property type="match status" value="1"/>
</dbReference>
<comment type="similarity">
    <text evidence="1">Belongs to the bacterial solute-binding protein 5 family.</text>
</comment>
<organism evidence="7 8">
    <name type="scientific">Jeotgalibacillus haloalkalitolerans</name>
    <dbReference type="NCBI Taxonomy" id="3104292"/>
    <lineage>
        <taxon>Bacteria</taxon>
        <taxon>Bacillati</taxon>
        <taxon>Bacillota</taxon>
        <taxon>Bacilli</taxon>
        <taxon>Bacillales</taxon>
        <taxon>Caryophanaceae</taxon>
        <taxon>Jeotgalibacillus</taxon>
    </lineage>
</organism>
<dbReference type="CDD" id="cd08499">
    <property type="entry name" value="PBP2_Ylib_like"/>
    <property type="match status" value="1"/>
</dbReference>
<keyword evidence="3 5" id="KW-0732">Signal</keyword>
<evidence type="ECO:0000256" key="3">
    <source>
        <dbReference type="ARBA" id="ARBA00022729"/>
    </source>
</evidence>
<protein>
    <submittedName>
        <fullName evidence="7">Glutathione ABC transporter substrate-binding protein</fullName>
    </submittedName>
</protein>
<evidence type="ECO:0000313" key="7">
    <source>
        <dbReference type="EMBL" id="MDZ5711139.1"/>
    </source>
</evidence>
<keyword evidence="2" id="KW-0813">Transport</keyword>
<dbReference type="EMBL" id="JAXQNN010000001">
    <property type="protein sequence ID" value="MDZ5711139.1"/>
    <property type="molecule type" value="Genomic_DNA"/>
</dbReference>
<dbReference type="Gene3D" id="3.10.105.10">
    <property type="entry name" value="Dipeptide-binding Protein, Domain 3"/>
    <property type="match status" value="1"/>
</dbReference>
<dbReference type="Pfam" id="PF00496">
    <property type="entry name" value="SBP_bac_5"/>
    <property type="match status" value="1"/>
</dbReference>
<comment type="caution">
    <text evidence="7">The sequence shown here is derived from an EMBL/GenBank/DDBJ whole genome shotgun (WGS) entry which is preliminary data.</text>
</comment>
<dbReference type="SUPFAM" id="SSF53850">
    <property type="entry name" value="Periplasmic binding protein-like II"/>
    <property type="match status" value="1"/>
</dbReference>
<evidence type="ECO:0000313" key="8">
    <source>
        <dbReference type="Proteomes" id="UP001292084"/>
    </source>
</evidence>
<dbReference type="InterPro" id="IPR000914">
    <property type="entry name" value="SBP_5_dom"/>
</dbReference>